<reference evidence="2 3" key="1">
    <citation type="journal article" date="2017" name="Syst. Appl. Microbiol.">
        <title>Soybeans inoculated with root zone soils of Canadian native legumes harbour diverse and novel Bradyrhizobium spp. that possess agricultural potential.</title>
        <authorList>
            <person name="Bromfield E.S.P."/>
            <person name="Cloutier S."/>
            <person name="Tambong J.T."/>
            <person name="Tran Thi T.V."/>
        </authorList>
    </citation>
    <scope>NUCLEOTIDE SEQUENCE [LARGE SCALE GENOMIC DNA]</scope>
    <source>
        <strain evidence="2 3">323S2</strain>
    </source>
</reference>
<evidence type="ECO:0000313" key="2">
    <source>
        <dbReference type="EMBL" id="UGX94286.1"/>
    </source>
</evidence>
<accession>A0A7Z0QB33</accession>
<gene>
    <name evidence="2" type="ORF">G6321_00053635</name>
    <name evidence="1" type="ORF">G6321_14800</name>
</gene>
<protein>
    <submittedName>
        <fullName evidence="1">Uncharacterized protein</fullName>
    </submittedName>
</protein>
<sequence length="146" mass="16961">MIAQNGTFVRYLAAYNKIEFNQIFEKELYLAEKLPQNQKPVGSPIVFQYGALDIKSAWIDMRSVAHPERYHTRKAWLVDPISSECSATTVGLVGLHIVQKTPSRPQWIWTTFEQIDNVPPSDMRRHIPRPFQARPLRSMMAPRHRC</sequence>
<reference evidence="2 3" key="3">
    <citation type="journal article" date="2022" name="Int. J. Syst. Evol. Microbiol.">
        <title>Strains of Bradyrhizobium barranii sp. nov. associated with legumes native to Canada are symbionts of soybeans and belong to different subspecies (subsp. barranii subsp. nov. and subsp. apii subsp. nov.) and symbiovars (sv. glycinearum and sv. septentrionale).</title>
        <authorList>
            <person name="Bromfield E.S.P."/>
            <person name="Cloutier S."/>
            <person name="Wasai-Hara S."/>
            <person name="Minamisawa K."/>
        </authorList>
    </citation>
    <scope>NUCLEOTIDE SEQUENCE [LARGE SCALE GENOMIC DNA]</scope>
    <source>
        <strain evidence="2 3">323S2</strain>
    </source>
</reference>
<evidence type="ECO:0000313" key="1">
    <source>
        <dbReference type="EMBL" id="NYY89647.1"/>
    </source>
</evidence>
<dbReference type="AlphaFoldDB" id="A0A7Z0QB33"/>
<dbReference type="EMBL" id="CP088280">
    <property type="protein sequence ID" value="UGX94286.1"/>
    <property type="molecule type" value="Genomic_DNA"/>
</dbReference>
<dbReference type="Proteomes" id="UP000564836">
    <property type="component" value="Chromosome"/>
</dbReference>
<name>A0A7Z0QB33_9BRAD</name>
<dbReference type="RefSeq" id="WP_166340964.1">
    <property type="nucleotide sequence ID" value="NZ_CP088280.1"/>
</dbReference>
<reference evidence="1" key="2">
    <citation type="submission" date="2020-06" db="EMBL/GenBank/DDBJ databases">
        <title>Whole Genome Sequence of Bradyrhizobium sp. Strain 323S2.</title>
        <authorList>
            <person name="Bromfield E.S.P."/>
        </authorList>
    </citation>
    <scope>NUCLEOTIDE SEQUENCE [LARGE SCALE GENOMIC DNA]</scope>
    <source>
        <strain evidence="1">323S2</strain>
    </source>
</reference>
<dbReference type="EMBL" id="JACBFH010000001">
    <property type="protein sequence ID" value="NYY89647.1"/>
    <property type="molecule type" value="Genomic_DNA"/>
</dbReference>
<proteinExistence type="predicted"/>
<evidence type="ECO:0000313" key="3">
    <source>
        <dbReference type="Proteomes" id="UP000564836"/>
    </source>
</evidence>
<organism evidence="1">
    <name type="scientific">Bradyrhizobium barranii subsp. barranii</name>
    <dbReference type="NCBI Taxonomy" id="2823807"/>
    <lineage>
        <taxon>Bacteria</taxon>
        <taxon>Pseudomonadati</taxon>
        <taxon>Pseudomonadota</taxon>
        <taxon>Alphaproteobacteria</taxon>
        <taxon>Hyphomicrobiales</taxon>
        <taxon>Nitrobacteraceae</taxon>
        <taxon>Bradyrhizobium</taxon>
        <taxon>Bradyrhizobium barranii</taxon>
    </lineage>
</organism>